<keyword evidence="6" id="KW-0325">Glycoprotein</keyword>
<comment type="similarity">
    <text evidence="2">Belongs to the CD36 family.</text>
</comment>
<evidence type="ECO:0000256" key="1">
    <source>
        <dbReference type="ARBA" id="ARBA00004370"/>
    </source>
</evidence>
<keyword evidence="8" id="KW-1185">Reference proteome</keyword>
<name>A0A3P7LMS8_DIBLA</name>
<comment type="subcellular location">
    <subcellularLocation>
        <location evidence="1">Membrane</location>
    </subcellularLocation>
</comment>
<evidence type="ECO:0000256" key="4">
    <source>
        <dbReference type="ARBA" id="ARBA00022989"/>
    </source>
</evidence>
<evidence type="ECO:0000256" key="3">
    <source>
        <dbReference type="ARBA" id="ARBA00022692"/>
    </source>
</evidence>
<keyword evidence="3" id="KW-0812">Transmembrane</keyword>
<keyword evidence="4" id="KW-1133">Transmembrane helix</keyword>
<dbReference type="AlphaFoldDB" id="A0A3P7LMS8"/>
<protein>
    <submittedName>
        <fullName evidence="7">Uncharacterized protein</fullName>
    </submittedName>
</protein>
<evidence type="ECO:0000313" key="8">
    <source>
        <dbReference type="Proteomes" id="UP000281553"/>
    </source>
</evidence>
<evidence type="ECO:0000256" key="5">
    <source>
        <dbReference type="ARBA" id="ARBA00023136"/>
    </source>
</evidence>
<gene>
    <name evidence="7" type="ORF">DILT_LOCUS13090</name>
</gene>
<evidence type="ECO:0000313" key="7">
    <source>
        <dbReference type="EMBL" id="VDN18074.1"/>
    </source>
</evidence>
<keyword evidence="5" id="KW-0472">Membrane</keyword>
<dbReference type="EMBL" id="UYRU01068845">
    <property type="protein sequence ID" value="VDN18074.1"/>
    <property type="molecule type" value="Genomic_DNA"/>
</dbReference>
<dbReference type="Proteomes" id="UP000281553">
    <property type="component" value="Unassembled WGS sequence"/>
</dbReference>
<evidence type="ECO:0000256" key="2">
    <source>
        <dbReference type="ARBA" id="ARBA00010532"/>
    </source>
</evidence>
<evidence type="ECO:0000256" key="6">
    <source>
        <dbReference type="ARBA" id="ARBA00023180"/>
    </source>
</evidence>
<dbReference type="OrthoDB" id="6254507at2759"/>
<reference evidence="7 8" key="1">
    <citation type="submission" date="2018-11" db="EMBL/GenBank/DDBJ databases">
        <authorList>
            <consortium name="Pathogen Informatics"/>
        </authorList>
    </citation>
    <scope>NUCLEOTIDE SEQUENCE [LARGE SCALE GENOMIC DNA]</scope>
</reference>
<dbReference type="InterPro" id="IPR002159">
    <property type="entry name" value="CD36_fam"/>
</dbReference>
<sequence>MYELGPSAETFHSARDYPPNADFHVNETLGPKPPPAGVFDISNCIFKKKRRVPLFLSLPYFNKAAVEVRDKINFIGEPKQDLEFTLNVEPFPVLKYNNMHEFYKEADTFAPTKYLIALSVE</sequence>
<proteinExistence type="inferred from homology"/>
<accession>A0A3P7LMS8</accession>
<organism evidence="7 8">
    <name type="scientific">Dibothriocephalus latus</name>
    <name type="common">Fish tapeworm</name>
    <name type="synonym">Diphyllobothrium latum</name>
    <dbReference type="NCBI Taxonomy" id="60516"/>
    <lineage>
        <taxon>Eukaryota</taxon>
        <taxon>Metazoa</taxon>
        <taxon>Spiralia</taxon>
        <taxon>Lophotrochozoa</taxon>
        <taxon>Platyhelminthes</taxon>
        <taxon>Cestoda</taxon>
        <taxon>Eucestoda</taxon>
        <taxon>Diphyllobothriidea</taxon>
        <taxon>Diphyllobothriidae</taxon>
        <taxon>Dibothriocephalus</taxon>
    </lineage>
</organism>
<dbReference type="Pfam" id="PF01130">
    <property type="entry name" value="CD36"/>
    <property type="match status" value="1"/>
</dbReference>
<dbReference type="GO" id="GO:0016020">
    <property type="term" value="C:membrane"/>
    <property type="evidence" value="ECO:0007669"/>
    <property type="project" value="UniProtKB-SubCell"/>
</dbReference>